<dbReference type="Proteomes" id="UP000830401">
    <property type="component" value="Chromosome"/>
</dbReference>
<evidence type="ECO:0000313" key="3">
    <source>
        <dbReference type="Proteomes" id="UP000830401"/>
    </source>
</evidence>
<dbReference type="RefSeq" id="WP_245118258.1">
    <property type="nucleotide sequence ID" value="NZ_CP095061.1"/>
</dbReference>
<dbReference type="Pfam" id="PF14080">
    <property type="entry name" value="DUF4261"/>
    <property type="match status" value="1"/>
</dbReference>
<organism evidence="2 3">
    <name type="scientific">Hymenobacter volaticus</name>
    <dbReference type="NCBI Taxonomy" id="2932254"/>
    <lineage>
        <taxon>Bacteria</taxon>
        <taxon>Pseudomonadati</taxon>
        <taxon>Bacteroidota</taxon>
        <taxon>Cytophagia</taxon>
        <taxon>Cytophagales</taxon>
        <taxon>Hymenobacteraceae</taxon>
        <taxon>Hymenobacter</taxon>
    </lineage>
</organism>
<accession>A0ABY4G0P6</accession>
<gene>
    <name evidence="2" type="ORF">MUN86_12635</name>
</gene>
<keyword evidence="3" id="KW-1185">Reference proteome</keyword>
<evidence type="ECO:0000259" key="1">
    <source>
        <dbReference type="Pfam" id="PF14080"/>
    </source>
</evidence>
<proteinExistence type="predicted"/>
<name>A0ABY4G0P6_9BACT</name>
<dbReference type="InterPro" id="IPR025357">
    <property type="entry name" value="DUF4261"/>
</dbReference>
<protein>
    <submittedName>
        <fullName evidence="2">DUF4261 domain-containing protein</fullName>
    </submittedName>
</protein>
<feature type="domain" description="DUF4261" evidence="1">
    <location>
        <begin position="182"/>
        <end position="258"/>
    </location>
</feature>
<reference evidence="2" key="1">
    <citation type="submission" date="2022-04" db="EMBL/GenBank/DDBJ databases">
        <title>Hymenobacter sp. isolated from the air.</title>
        <authorList>
            <person name="Won M."/>
            <person name="Lee C.-M."/>
            <person name="Woen H.-Y."/>
            <person name="Kwon S.-W."/>
        </authorList>
    </citation>
    <scope>NUCLEOTIDE SEQUENCE</scope>
    <source>
        <strain evidence="2">5420S-77</strain>
    </source>
</reference>
<dbReference type="EMBL" id="CP095061">
    <property type="protein sequence ID" value="UOQ64437.1"/>
    <property type="molecule type" value="Genomic_DNA"/>
</dbReference>
<evidence type="ECO:0000313" key="2">
    <source>
        <dbReference type="EMBL" id="UOQ64437.1"/>
    </source>
</evidence>
<sequence>MEDSNIPELLSARLLFTVKPSLDATSLAAALRQEFKQVDNSEDSLLYFFPDYPVTFKEGELPAQVMVAAAERPSGADYLAAALQQSWHWSEAATVVAMCDHEVIVTDFMTRTLAYTVRVELFQKALDAFVQLLNPQAIYFTTSDKVVEPVAYLERGRAVLDGLLKVRFFNIADSATQEMFLDTLGLHALGLPDFQIRFADLDPNQVVGALMSYSYYVFEKGPIIEDGNTIQGITPADKWICHYTDSLIGPERLVIQLETAP</sequence>